<keyword evidence="6 11" id="KW-0812">Transmembrane</keyword>
<evidence type="ECO:0000256" key="1">
    <source>
        <dbReference type="ARBA" id="ARBA00004477"/>
    </source>
</evidence>
<organism evidence="12 13">
    <name type="scientific">Dactylosporangium cerinum</name>
    <dbReference type="NCBI Taxonomy" id="1434730"/>
    <lineage>
        <taxon>Bacteria</taxon>
        <taxon>Bacillati</taxon>
        <taxon>Actinomycetota</taxon>
        <taxon>Actinomycetes</taxon>
        <taxon>Micromonosporales</taxon>
        <taxon>Micromonosporaceae</taxon>
        <taxon>Dactylosporangium</taxon>
    </lineage>
</organism>
<name>A0ABV9WCX5_9ACTN</name>
<feature type="region of interest" description="Disordered" evidence="10">
    <location>
        <begin position="1"/>
        <end position="39"/>
    </location>
</feature>
<keyword evidence="9 11" id="KW-0472">Membrane</keyword>
<comment type="pathway">
    <text evidence="2">Glycolipid biosynthesis; glycosylphosphatidylinositol-anchor biosynthesis.</text>
</comment>
<evidence type="ECO:0008006" key="14">
    <source>
        <dbReference type="Google" id="ProtNLM"/>
    </source>
</evidence>
<keyword evidence="7" id="KW-0256">Endoplasmic reticulum</keyword>
<feature type="transmembrane region" description="Helical" evidence="11">
    <location>
        <begin position="380"/>
        <end position="397"/>
    </location>
</feature>
<feature type="transmembrane region" description="Helical" evidence="11">
    <location>
        <begin position="348"/>
        <end position="368"/>
    </location>
</feature>
<feature type="transmembrane region" description="Helical" evidence="11">
    <location>
        <begin position="255"/>
        <end position="275"/>
    </location>
</feature>
<evidence type="ECO:0000256" key="11">
    <source>
        <dbReference type="SAM" id="Phobius"/>
    </source>
</evidence>
<dbReference type="Proteomes" id="UP001595912">
    <property type="component" value="Unassembled WGS sequence"/>
</dbReference>
<evidence type="ECO:0000256" key="2">
    <source>
        <dbReference type="ARBA" id="ARBA00004687"/>
    </source>
</evidence>
<keyword evidence="4" id="KW-0328">Glycosyltransferase</keyword>
<dbReference type="PANTHER" id="PTHR12468">
    <property type="entry name" value="GPI MANNOSYLTRANSFERASE 2"/>
    <property type="match status" value="1"/>
</dbReference>
<comment type="subcellular location">
    <subcellularLocation>
        <location evidence="1">Endoplasmic reticulum membrane</location>
        <topology evidence="1">Multi-pass membrane protein</topology>
    </subcellularLocation>
</comment>
<feature type="transmembrane region" description="Helical" evidence="11">
    <location>
        <begin position="215"/>
        <end position="243"/>
    </location>
</feature>
<evidence type="ECO:0000256" key="9">
    <source>
        <dbReference type="ARBA" id="ARBA00023136"/>
    </source>
</evidence>
<feature type="compositionally biased region" description="Low complexity" evidence="10">
    <location>
        <begin position="1"/>
        <end position="25"/>
    </location>
</feature>
<keyword evidence="13" id="KW-1185">Reference proteome</keyword>
<feature type="transmembrane region" description="Helical" evidence="11">
    <location>
        <begin position="52"/>
        <end position="75"/>
    </location>
</feature>
<sequence length="428" mass="46699">MTWSTAATPDATPDATPAATDAIPAQRRPSDGDTLPPAAPGRLDRVRAWYGGSLLAGGTAWLFCMLNAMVLTYFAHLMSTKPVSWKVLVGAWGQWDWGFYRIIATDGYDGMYTPEDTRIAAFFPVYGLLVRGFDFVVPGPPVFAGLVVSSLALLGTLVVLHRLVAREFDERTAQRAMAVLAVFPTGFFLVAPYPSGLILLLSISCFSALRAGRWWVAGLLGALASGSRGSGLLLAVPFAWEYLRQHDFKIRRIRADVLAIGLVPMGLVAYATYTWSKYGDALAYSHAQEKWGRHFAGPWVAIGDTIKGLINTPISTNSVNVLNLGSVVFVAVLLVLCFVGPWKLPRHLFALPLLGVVQWLFIVSFPGWPEPTGRLPSASRHVLEIFPVFILLGRVIVQARLFARAYLYVGLTLQGALTVFYLNGGWIA</sequence>
<dbReference type="EMBL" id="JBHSIU010000071">
    <property type="protein sequence ID" value="MFC5005349.1"/>
    <property type="molecule type" value="Genomic_DNA"/>
</dbReference>
<protein>
    <recommendedName>
        <fullName evidence="14">Integral membrane protein</fullName>
    </recommendedName>
</protein>
<feature type="transmembrane region" description="Helical" evidence="11">
    <location>
        <begin position="406"/>
        <end position="427"/>
    </location>
</feature>
<proteinExistence type="predicted"/>
<evidence type="ECO:0000256" key="7">
    <source>
        <dbReference type="ARBA" id="ARBA00022824"/>
    </source>
</evidence>
<keyword evidence="8 11" id="KW-1133">Transmembrane helix</keyword>
<evidence type="ECO:0000313" key="13">
    <source>
        <dbReference type="Proteomes" id="UP001595912"/>
    </source>
</evidence>
<evidence type="ECO:0000256" key="5">
    <source>
        <dbReference type="ARBA" id="ARBA00022679"/>
    </source>
</evidence>
<keyword evidence="3" id="KW-0337">GPI-anchor biosynthesis</keyword>
<feature type="transmembrane region" description="Helical" evidence="11">
    <location>
        <begin position="142"/>
        <end position="164"/>
    </location>
</feature>
<dbReference type="InterPro" id="IPR007315">
    <property type="entry name" value="PIG-V/Gpi18"/>
</dbReference>
<reference evidence="13" key="1">
    <citation type="journal article" date="2019" name="Int. J. Syst. Evol. Microbiol.">
        <title>The Global Catalogue of Microorganisms (GCM) 10K type strain sequencing project: providing services to taxonomists for standard genome sequencing and annotation.</title>
        <authorList>
            <consortium name="The Broad Institute Genomics Platform"/>
            <consortium name="The Broad Institute Genome Sequencing Center for Infectious Disease"/>
            <person name="Wu L."/>
            <person name="Ma J."/>
        </authorList>
    </citation>
    <scope>NUCLEOTIDE SEQUENCE [LARGE SCALE GENOMIC DNA]</scope>
    <source>
        <strain evidence="13">CGMCC 4.7152</strain>
    </source>
</reference>
<evidence type="ECO:0000256" key="10">
    <source>
        <dbReference type="SAM" id="MobiDB-lite"/>
    </source>
</evidence>
<evidence type="ECO:0000256" key="3">
    <source>
        <dbReference type="ARBA" id="ARBA00022502"/>
    </source>
</evidence>
<evidence type="ECO:0000256" key="8">
    <source>
        <dbReference type="ARBA" id="ARBA00022989"/>
    </source>
</evidence>
<keyword evidence="5" id="KW-0808">Transferase</keyword>
<evidence type="ECO:0000256" key="6">
    <source>
        <dbReference type="ARBA" id="ARBA00022692"/>
    </source>
</evidence>
<accession>A0ABV9WCX5</accession>
<dbReference type="PANTHER" id="PTHR12468:SF2">
    <property type="entry name" value="GPI MANNOSYLTRANSFERASE 2"/>
    <property type="match status" value="1"/>
</dbReference>
<comment type="caution">
    <text evidence="12">The sequence shown here is derived from an EMBL/GenBank/DDBJ whole genome shotgun (WGS) entry which is preliminary data.</text>
</comment>
<feature type="transmembrane region" description="Helical" evidence="11">
    <location>
        <begin position="176"/>
        <end position="209"/>
    </location>
</feature>
<evidence type="ECO:0000256" key="4">
    <source>
        <dbReference type="ARBA" id="ARBA00022676"/>
    </source>
</evidence>
<evidence type="ECO:0000313" key="12">
    <source>
        <dbReference type="EMBL" id="MFC5005349.1"/>
    </source>
</evidence>
<feature type="transmembrane region" description="Helical" evidence="11">
    <location>
        <begin position="321"/>
        <end position="341"/>
    </location>
</feature>
<gene>
    <name evidence="12" type="ORF">ACFPIJ_46905</name>
</gene>
<dbReference type="RefSeq" id="WP_380125988.1">
    <property type="nucleotide sequence ID" value="NZ_JBHSIU010000071.1"/>
</dbReference>